<evidence type="ECO:0000256" key="1">
    <source>
        <dbReference type="SAM" id="MobiDB-lite"/>
    </source>
</evidence>
<feature type="compositionally biased region" description="Basic residues" evidence="1">
    <location>
        <begin position="175"/>
        <end position="189"/>
    </location>
</feature>
<evidence type="ECO:0000313" key="3">
    <source>
        <dbReference type="Proteomes" id="UP000789595"/>
    </source>
</evidence>
<accession>A0A8J2X3S3</accession>
<proteinExistence type="predicted"/>
<dbReference type="AlphaFoldDB" id="A0A8J2X3S3"/>
<gene>
    <name evidence="2" type="ORF">PECAL_6P15630</name>
</gene>
<feature type="compositionally biased region" description="Low complexity" evidence="1">
    <location>
        <begin position="190"/>
        <end position="199"/>
    </location>
</feature>
<dbReference type="Proteomes" id="UP000789595">
    <property type="component" value="Unassembled WGS sequence"/>
</dbReference>
<name>A0A8J2X3S3_9STRA</name>
<feature type="region of interest" description="Disordered" evidence="1">
    <location>
        <begin position="260"/>
        <end position="282"/>
    </location>
</feature>
<comment type="caution">
    <text evidence="2">The sequence shown here is derived from an EMBL/GenBank/DDBJ whole genome shotgun (WGS) entry which is preliminary data.</text>
</comment>
<feature type="region of interest" description="Disordered" evidence="1">
    <location>
        <begin position="175"/>
        <end position="207"/>
    </location>
</feature>
<reference evidence="2" key="1">
    <citation type="submission" date="2021-11" db="EMBL/GenBank/DDBJ databases">
        <authorList>
            <consortium name="Genoscope - CEA"/>
            <person name="William W."/>
        </authorList>
    </citation>
    <scope>NUCLEOTIDE SEQUENCE</scope>
</reference>
<protein>
    <submittedName>
        <fullName evidence="2">Uncharacterized protein</fullName>
    </submittedName>
</protein>
<dbReference type="OrthoDB" id="69973at2759"/>
<evidence type="ECO:0000313" key="2">
    <source>
        <dbReference type="EMBL" id="CAH0379927.1"/>
    </source>
</evidence>
<dbReference type="EMBL" id="CAKKNE010000006">
    <property type="protein sequence ID" value="CAH0379927.1"/>
    <property type="molecule type" value="Genomic_DNA"/>
</dbReference>
<feature type="region of interest" description="Disordered" evidence="1">
    <location>
        <begin position="323"/>
        <end position="342"/>
    </location>
</feature>
<sequence>MHPANRSQGVSQHPLKISIESTTPRQSTCLEISWTAKKKQAAPMALQLAIEQGGILEHDAAESKKQGAAVWYKDEGGQHKCILLKLSLNDSTGKKVKKDVKVKCALRYADTGKIVENQSILRVWTEDGRKRGLSLKGGLLTVKARVEDVSKNHQGQCFCVEVSCDEEGIESVRTQKVHVRSKRNKRRRASTSPPRTRAPLPQVSEDGLPSSVAEWIQEAVSSLDEMRWRVSGVDYQMRNPNAIIDTLQRKYEKDIAPLLGENQKRKKPRSVPPMQAPSMSRMRTSAGMTLAILDEAEGQSALHALAGAGSMAPPVLQRGVSSVYTGGPAGDGSGHGEDVPLPPFTETAQSREVESQVRTVLAKKFRPVRDGAVLGFPAYDADKNLVGLYRDQNGAPVFVPASEAASGLEDGDHAAARLAYDRETSNKSDCVHSLATHGALDRLKDAALLYCYSKEPWAELDLGE</sequence>
<keyword evidence="3" id="KW-1185">Reference proteome</keyword>
<organism evidence="2 3">
    <name type="scientific">Pelagomonas calceolata</name>
    <dbReference type="NCBI Taxonomy" id="35677"/>
    <lineage>
        <taxon>Eukaryota</taxon>
        <taxon>Sar</taxon>
        <taxon>Stramenopiles</taxon>
        <taxon>Ochrophyta</taxon>
        <taxon>Pelagophyceae</taxon>
        <taxon>Pelagomonadales</taxon>
        <taxon>Pelagomonadaceae</taxon>
        <taxon>Pelagomonas</taxon>
    </lineage>
</organism>